<dbReference type="SUPFAM" id="SSF46785">
    <property type="entry name" value="Winged helix' DNA-binding domain"/>
    <property type="match status" value="1"/>
</dbReference>
<dbReference type="Proteomes" id="UP000617628">
    <property type="component" value="Unassembled WGS sequence"/>
</dbReference>
<evidence type="ECO:0000256" key="2">
    <source>
        <dbReference type="ARBA" id="ARBA00023015"/>
    </source>
</evidence>
<gene>
    <name evidence="5" type="ORF">JIN87_04060</name>
</gene>
<dbReference type="Pfam" id="PF00455">
    <property type="entry name" value="DeoRC"/>
    <property type="match status" value="1"/>
</dbReference>
<comment type="caution">
    <text evidence="5">The sequence shown here is derived from an EMBL/GenBank/DDBJ whole genome shotgun (WGS) entry which is preliminary data.</text>
</comment>
<keyword evidence="2" id="KW-0805">Transcription regulation</keyword>
<dbReference type="GO" id="GO:0003700">
    <property type="term" value="F:DNA-binding transcription factor activity"/>
    <property type="evidence" value="ECO:0007669"/>
    <property type="project" value="InterPro"/>
</dbReference>
<dbReference type="InterPro" id="IPR014036">
    <property type="entry name" value="DeoR-like_C"/>
</dbReference>
<dbReference type="InterPro" id="IPR036390">
    <property type="entry name" value="WH_DNA-bd_sf"/>
</dbReference>
<keyword evidence="1" id="KW-0678">Repressor</keyword>
<keyword evidence="6" id="KW-1185">Reference proteome</keyword>
<proteinExistence type="predicted"/>
<reference evidence="5" key="1">
    <citation type="submission" date="2021-01" db="EMBL/GenBank/DDBJ databases">
        <title>Modified the classification status of verrucomicrobia.</title>
        <authorList>
            <person name="Feng X."/>
        </authorList>
    </citation>
    <scope>NUCLEOTIDE SEQUENCE</scope>
    <source>
        <strain evidence="5">KCTC 13126</strain>
    </source>
</reference>
<evidence type="ECO:0000256" key="1">
    <source>
        <dbReference type="ARBA" id="ARBA00022491"/>
    </source>
</evidence>
<accession>A0A934RVQ4</accession>
<dbReference type="InterPro" id="IPR050313">
    <property type="entry name" value="Carb_Metab_HTH_regulators"/>
</dbReference>
<keyword evidence="3" id="KW-0804">Transcription</keyword>
<evidence type="ECO:0000313" key="6">
    <source>
        <dbReference type="Proteomes" id="UP000617628"/>
    </source>
</evidence>
<dbReference type="SUPFAM" id="SSF100950">
    <property type="entry name" value="NagB/RpiA/CoA transferase-like"/>
    <property type="match status" value="1"/>
</dbReference>
<dbReference type="AlphaFoldDB" id="A0A934RVQ4"/>
<name>A0A934RVQ4_9BACT</name>
<dbReference type="InterPro" id="IPR037171">
    <property type="entry name" value="NagB/RpiA_transferase-like"/>
</dbReference>
<dbReference type="Gene3D" id="3.40.50.1360">
    <property type="match status" value="1"/>
</dbReference>
<protein>
    <submittedName>
        <fullName evidence="5">DeoR/GlpR transcriptional regulator</fullName>
    </submittedName>
</protein>
<dbReference type="EMBL" id="JAENIL010000005">
    <property type="protein sequence ID" value="MBK1876029.1"/>
    <property type="molecule type" value="Genomic_DNA"/>
</dbReference>
<feature type="domain" description="HTH deoR-type" evidence="4">
    <location>
        <begin position="15"/>
        <end position="70"/>
    </location>
</feature>
<dbReference type="PANTHER" id="PTHR30363">
    <property type="entry name" value="HTH-TYPE TRANSCRIPTIONAL REGULATOR SRLR-RELATED"/>
    <property type="match status" value="1"/>
</dbReference>
<dbReference type="PANTHER" id="PTHR30363:SF4">
    <property type="entry name" value="GLYCEROL-3-PHOSPHATE REGULON REPRESSOR"/>
    <property type="match status" value="1"/>
</dbReference>
<evidence type="ECO:0000259" key="4">
    <source>
        <dbReference type="PROSITE" id="PS51000"/>
    </source>
</evidence>
<evidence type="ECO:0000313" key="5">
    <source>
        <dbReference type="EMBL" id="MBK1876029.1"/>
    </source>
</evidence>
<dbReference type="PROSITE" id="PS51000">
    <property type="entry name" value="HTH_DEOR_2"/>
    <property type="match status" value="1"/>
</dbReference>
<sequence>MILFDRKQRKSLMNKNERHERILHLAGERGMIYLERAAQETGASLPTIRRDFTELAEAGSVERIRGGIRVSRKEENMPFNLRQVQHSNQKAMIARNAAKRLRAGDVLFIDGGTTTYHMCFHLPKVPLRIITNSLRLSAHLDDPAHHHPDWEVYLTGGRIQHGSSMLTGPGTVHSLNFYHADWAFLSVGGITTDGLYNTSEAIVETERKMIERSDRSIILADQSKIGKRTMCRICGIQRIERLITTPPEGRSLIEEDMRESGLAITHAS</sequence>
<dbReference type="Pfam" id="PF08220">
    <property type="entry name" value="HTH_DeoR"/>
    <property type="match status" value="1"/>
</dbReference>
<dbReference type="SMART" id="SM00420">
    <property type="entry name" value="HTH_DEOR"/>
    <property type="match status" value="1"/>
</dbReference>
<dbReference type="InterPro" id="IPR001034">
    <property type="entry name" value="DeoR_HTH"/>
</dbReference>
<dbReference type="RefSeq" id="WP_378924036.1">
    <property type="nucleotide sequence ID" value="NZ_JBHLTO010000002.1"/>
</dbReference>
<dbReference type="SMART" id="SM01134">
    <property type="entry name" value="DeoRC"/>
    <property type="match status" value="1"/>
</dbReference>
<evidence type="ECO:0000256" key="3">
    <source>
        <dbReference type="ARBA" id="ARBA00023163"/>
    </source>
</evidence>
<organism evidence="5 6">
    <name type="scientific">Pelagicoccus mobilis</name>
    <dbReference type="NCBI Taxonomy" id="415221"/>
    <lineage>
        <taxon>Bacteria</taxon>
        <taxon>Pseudomonadati</taxon>
        <taxon>Verrucomicrobiota</taxon>
        <taxon>Opitutia</taxon>
        <taxon>Puniceicoccales</taxon>
        <taxon>Pelagicoccaceae</taxon>
        <taxon>Pelagicoccus</taxon>
    </lineage>
</organism>